<dbReference type="Proteomes" id="UP001595803">
    <property type="component" value="Unassembled WGS sequence"/>
</dbReference>
<dbReference type="RefSeq" id="WP_295821749.1">
    <property type="nucleotide sequence ID" value="NZ_JBHRZG010000009.1"/>
</dbReference>
<protein>
    <submittedName>
        <fullName evidence="2">Uncharacterized protein</fullName>
    </submittedName>
</protein>
<organism evidence="2 3">
    <name type="scientific">Deinococcus rufus</name>
    <dbReference type="NCBI Taxonomy" id="2136097"/>
    <lineage>
        <taxon>Bacteria</taxon>
        <taxon>Thermotogati</taxon>
        <taxon>Deinococcota</taxon>
        <taxon>Deinococci</taxon>
        <taxon>Deinococcales</taxon>
        <taxon>Deinococcaceae</taxon>
        <taxon>Deinococcus</taxon>
    </lineage>
</organism>
<dbReference type="EMBL" id="JBHRZG010000009">
    <property type="protein sequence ID" value="MFC3832873.1"/>
    <property type="molecule type" value="Genomic_DNA"/>
</dbReference>
<accession>A0ABV7Z9A2</accession>
<reference evidence="3" key="1">
    <citation type="journal article" date="2019" name="Int. J. Syst. Evol. Microbiol.">
        <title>The Global Catalogue of Microorganisms (GCM) 10K type strain sequencing project: providing services to taxonomists for standard genome sequencing and annotation.</title>
        <authorList>
            <consortium name="The Broad Institute Genomics Platform"/>
            <consortium name="The Broad Institute Genome Sequencing Center for Infectious Disease"/>
            <person name="Wu L."/>
            <person name="Ma J."/>
        </authorList>
    </citation>
    <scope>NUCLEOTIDE SEQUENCE [LARGE SCALE GENOMIC DNA]</scope>
    <source>
        <strain evidence="3">CCTCC AB 2017081</strain>
    </source>
</reference>
<evidence type="ECO:0000313" key="2">
    <source>
        <dbReference type="EMBL" id="MFC3832873.1"/>
    </source>
</evidence>
<proteinExistence type="predicted"/>
<gene>
    <name evidence="2" type="ORF">ACFOSB_08380</name>
</gene>
<evidence type="ECO:0000313" key="3">
    <source>
        <dbReference type="Proteomes" id="UP001595803"/>
    </source>
</evidence>
<name>A0ABV7Z9A2_9DEIO</name>
<evidence type="ECO:0000256" key="1">
    <source>
        <dbReference type="SAM" id="MobiDB-lite"/>
    </source>
</evidence>
<sequence>MAVSRAPKRPPAPPAIPEDRVQEVIRRGGTVAADLTLPTAREADAQVDELKNVQLRLYESTLGEIDRLRQAASRGRRPKSRHAWLVDAIEEKLERERRKQR</sequence>
<comment type="caution">
    <text evidence="2">The sequence shown here is derived from an EMBL/GenBank/DDBJ whole genome shotgun (WGS) entry which is preliminary data.</text>
</comment>
<keyword evidence="3" id="KW-1185">Reference proteome</keyword>
<feature type="region of interest" description="Disordered" evidence="1">
    <location>
        <begin position="1"/>
        <end position="21"/>
    </location>
</feature>